<dbReference type="Pfam" id="PF00072">
    <property type="entry name" value="Response_reg"/>
    <property type="match status" value="1"/>
</dbReference>
<dbReference type="Pfam" id="PF00196">
    <property type="entry name" value="GerE"/>
    <property type="match status" value="1"/>
</dbReference>
<comment type="caution">
    <text evidence="6">The sequence shown here is derived from an EMBL/GenBank/DDBJ whole genome shotgun (WGS) entry which is preliminary data.</text>
</comment>
<dbReference type="PANTHER" id="PTHR43214">
    <property type="entry name" value="TWO-COMPONENT RESPONSE REGULATOR"/>
    <property type="match status" value="1"/>
</dbReference>
<name>A0ABW2Z6G9_9FLAO</name>
<dbReference type="InterPro" id="IPR001789">
    <property type="entry name" value="Sig_transdc_resp-reg_receiver"/>
</dbReference>
<evidence type="ECO:0000313" key="6">
    <source>
        <dbReference type="EMBL" id="MFD0761526.1"/>
    </source>
</evidence>
<dbReference type="PROSITE" id="PS50043">
    <property type="entry name" value="HTH_LUXR_2"/>
    <property type="match status" value="1"/>
</dbReference>
<dbReference type="RefSeq" id="WP_386781668.1">
    <property type="nucleotide sequence ID" value="NZ_JBHTIC010000006.1"/>
</dbReference>
<keyword evidence="7" id="KW-1185">Reference proteome</keyword>
<evidence type="ECO:0000256" key="3">
    <source>
        <dbReference type="PROSITE-ProRule" id="PRU00169"/>
    </source>
</evidence>
<dbReference type="PRINTS" id="PR00038">
    <property type="entry name" value="HTHLUXR"/>
</dbReference>
<evidence type="ECO:0000313" key="7">
    <source>
        <dbReference type="Proteomes" id="UP001597032"/>
    </source>
</evidence>
<dbReference type="PANTHER" id="PTHR43214:SF43">
    <property type="entry name" value="TWO-COMPONENT RESPONSE REGULATOR"/>
    <property type="match status" value="1"/>
</dbReference>
<gene>
    <name evidence="6" type="ORF">ACFQZW_05485</name>
</gene>
<evidence type="ECO:0000259" key="4">
    <source>
        <dbReference type="PROSITE" id="PS50043"/>
    </source>
</evidence>
<dbReference type="InterPro" id="IPR011006">
    <property type="entry name" value="CheY-like_superfamily"/>
</dbReference>
<dbReference type="SMART" id="SM00421">
    <property type="entry name" value="HTH_LUXR"/>
    <property type="match status" value="1"/>
</dbReference>
<dbReference type="Proteomes" id="UP001597032">
    <property type="component" value="Unassembled WGS sequence"/>
</dbReference>
<dbReference type="SUPFAM" id="SSF52172">
    <property type="entry name" value="CheY-like"/>
    <property type="match status" value="1"/>
</dbReference>
<protein>
    <submittedName>
        <fullName evidence="6">Response regulator</fullName>
    </submittedName>
</protein>
<evidence type="ECO:0000259" key="5">
    <source>
        <dbReference type="PROSITE" id="PS50110"/>
    </source>
</evidence>
<dbReference type="Gene3D" id="3.40.50.2300">
    <property type="match status" value="1"/>
</dbReference>
<keyword evidence="1 3" id="KW-0597">Phosphoprotein</keyword>
<dbReference type="InterPro" id="IPR016032">
    <property type="entry name" value="Sig_transdc_resp-reg_C-effctor"/>
</dbReference>
<reference evidence="7" key="1">
    <citation type="journal article" date="2019" name="Int. J. Syst. Evol. Microbiol.">
        <title>The Global Catalogue of Microorganisms (GCM) 10K type strain sequencing project: providing services to taxonomists for standard genome sequencing and annotation.</title>
        <authorList>
            <consortium name="The Broad Institute Genomics Platform"/>
            <consortium name="The Broad Institute Genome Sequencing Center for Infectious Disease"/>
            <person name="Wu L."/>
            <person name="Ma J."/>
        </authorList>
    </citation>
    <scope>NUCLEOTIDE SEQUENCE [LARGE SCALE GENOMIC DNA]</scope>
    <source>
        <strain evidence="7">CCUG 60022</strain>
    </source>
</reference>
<feature type="domain" description="Response regulatory" evidence="5">
    <location>
        <begin position="19"/>
        <end position="139"/>
    </location>
</feature>
<dbReference type="InterPro" id="IPR039420">
    <property type="entry name" value="WalR-like"/>
</dbReference>
<feature type="modified residue" description="4-aspartylphosphate" evidence="3">
    <location>
        <position position="74"/>
    </location>
</feature>
<organism evidence="6 7">
    <name type="scientific">Lutibacter aestuarii</name>
    <dbReference type="NCBI Taxonomy" id="861111"/>
    <lineage>
        <taxon>Bacteria</taxon>
        <taxon>Pseudomonadati</taxon>
        <taxon>Bacteroidota</taxon>
        <taxon>Flavobacteriia</taxon>
        <taxon>Flavobacteriales</taxon>
        <taxon>Flavobacteriaceae</taxon>
        <taxon>Lutibacter</taxon>
    </lineage>
</organism>
<dbReference type="InterPro" id="IPR058245">
    <property type="entry name" value="NreC/VraR/RcsB-like_REC"/>
</dbReference>
<evidence type="ECO:0000256" key="1">
    <source>
        <dbReference type="ARBA" id="ARBA00022553"/>
    </source>
</evidence>
<dbReference type="PROSITE" id="PS50110">
    <property type="entry name" value="RESPONSE_REGULATORY"/>
    <property type="match status" value="1"/>
</dbReference>
<keyword evidence="2" id="KW-0238">DNA-binding</keyword>
<proteinExistence type="predicted"/>
<dbReference type="CDD" id="cd17535">
    <property type="entry name" value="REC_NarL-like"/>
    <property type="match status" value="1"/>
</dbReference>
<dbReference type="InterPro" id="IPR000792">
    <property type="entry name" value="Tscrpt_reg_LuxR_C"/>
</dbReference>
<evidence type="ECO:0000256" key="2">
    <source>
        <dbReference type="ARBA" id="ARBA00023125"/>
    </source>
</evidence>
<feature type="domain" description="HTH luxR-type" evidence="4">
    <location>
        <begin position="161"/>
        <end position="226"/>
    </location>
</feature>
<dbReference type="SUPFAM" id="SSF46894">
    <property type="entry name" value="C-terminal effector domain of the bipartite response regulators"/>
    <property type="match status" value="1"/>
</dbReference>
<dbReference type="EMBL" id="JBHTIC010000006">
    <property type="protein sequence ID" value="MFD0761526.1"/>
    <property type="molecule type" value="Genomic_DNA"/>
</dbReference>
<dbReference type="SMART" id="SM00448">
    <property type="entry name" value="REC"/>
    <property type="match status" value="1"/>
</dbReference>
<dbReference type="CDD" id="cd06170">
    <property type="entry name" value="LuxR_C_like"/>
    <property type="match status" value="1"/>
</dbReference>
<accession>A0ABW2Z6G9</accession>
<sequence length="230" mass="26383">MEQSYILVAQNKLTMNPINIIIVDDHLLFSNALKGLISNYKEFNVVAVLKDGSELVDYFSNSDTKALPEIVLMDIQMPIMNGIEATHWLKEQYSNIKVLALSMECDETTILKMLRAGAKGYLLKDIHPTILHHALIEVHKNGFYYTENVANTLLNSIENKPIINNVKLKERELEFLKLSCSEMTYKQIAEEMCLSPKTIENYREALFEKLEVKTRIGMVLYAIKEKIVIL</sequence>